<gene>
    <name evidence="4" type="ORF">MNEG_11206</name>
</gene>
<dbReference type="AlphaFoldDB" id="A0A0D2KLZ3"/>
<feature type="region of interest" description="Disordered" evidence="2">
    <location>
        <begin position="1"/>
        <end position="55"/>
    </location>
</feature>
<dbReference type="SUPFAM" id="SSF48371">
    <property type="entry name" value="ARM repeat"/>
    <property type="match status" value="1"/>
</dbReference>
<dbReference type="GO" id="GO:0006417">
    <property type="term" value="P:regulation of translation"/>
    <property type="evidence" value="ECO:0007669"/>
    <property type="project" value="TreeGrafter"/>
</dbReference>
<protein>
    <recommendedName>
        <fullName evidence="3">PUM-HD domain-containing protein</fullName>
    </recommendedName>
</protein>
<dbReference type="EMBL" id="KK102858">
    <property type="protein sequence ID" value="KIY96753.1"/>
    <property type="molecule type" value="Genomic_DNA"/>
</dbReference>
<dbReference type="STRING" id="145388.A0A0D2KLZ3"/>
<dbReference type="Proteomes" id="UP000054498">
    <property type="component" value="Unassembled WGS sequence"/>
</dbReference>
<dbReference type="Pfam" id="PF00806">
    <property type="entry name" value="PUF"/>
    <property type="match status" value="2"/>
</dbReference>
<dbReference type="InterPro" id="IPR011989">
    <property type="entry name" value="ARM-like"/>
</dbReference>
<dbReference type="SMART" id="SM00025">
    <property type="entry name" value="Pumilio"/>
    <property type="match status" value="2"/>
</dbReference>
<feature type="compositionally biased region" description="Basic and acidic residues" evidence="2">
    <location>
        <begin position="44"/>
        <end position="53"/>
    </location>
</feature>
<dbReference type="Gene3D" id="1.25.10.10">
    <property type="entry name" value="Leucine-rich Repeat Variant"/>
    <property type="match status" value="1"/>
</dbReference>
<dbReference type="InterPro" id="IPR016024">
    <property type="entry name" value="ARM-type_fold"/>
</dbReference>
<dbReference type="PANTHER" id="PTHR13389:SF0">
    <property type="entry name" value="PUMILIO HOMOLOG 3"/>
    <property type="match status" value="1"/>
</dbReference>
<dbReference type="RefSeq" id="XP_013895773.1">
    <property type="nucleotide sequence ID" value="XM_014040319.1"/>
</dbReference>
<keyword evidence="1" id="KW-0677">Repeat</keyword>
<dbReference type="GeneID" id="25728445"/>
<dbReference type="PANTHER" id="PTHR13389">
    <property type="entry name" value="PUMILIO HOMOLOG 3"/>
    <property type="match status" value="1"/>
</dbReference>
<reference evidence="4 5" key="1">
    <citation type="journal article" date="2013" name="BMC Genomics">
        <title>Reconstruction of the lipid metabolism for the microalga Monoraphidium neglectum from its genome sequence reveals characteristics suitable for biofuel production.</title>
        <authorList>
            <person name="Bogen C."/>
            <person name="Al-Dilaimi A."/>
            <person name="Albersmeier A."/>
            <person name="Wichmann J."/>
            <person name="Grundmann M."/>
            <person name="Rupp O."/>
            <person name="Lauersen K.J."/>
            <person name="Blifernez-Klassen O."/>
            <person name="Kalinowski J."/>
            <person name="Goesmann A."/>
            <person name="Mussgnug J.H."/>
            <person name="Kruse O."/>
        </authorList>
    </citation>
    <scope>NUCLEOTIDE SEQUENCE [LARGE SCALE GENOMIC DNA]</scope>
    <source>
        <strain evidence="4 5">SAG 48.87</strain>
    </source>
</reference>
<organism evidence="4 5">
    <name type="scientific">Monoraphidium neglectum</name>
    <dbReference type="NCBI Taxonomy" id="145388"/>
    <lineage>
        <taxon>Eukaryota</taxon>
        <taxon>Viridiplantae</taxon>
        <taxon>Chlorophyta</taxon>
        <taxon>core chlorophytes</taxon>
        <taxon>Chlorophyceae</taxon>
        <taxon>CS clade</taxon>
        <taxon>Sphaeropleales</taxon>
        <taxon>Selenastraceae</taxon>
        <taxon>Monoraphidium</taxon>
    </lineage>
</organism>
<evidence type="ECO:0000256" key="1">
    <source>
        <dbReference type="ARBA" id="ARBA00022737"/>
    </source>
</evidence>
<dbReference type="OrthoDB" id="497380at2759"/>
<dbReference type="GO" id="GO:0003729">
    <property type="term" value="F:mRNA binding"/>
    <property type="evidence" value="ECO:0007669"/>
    <property type="project" value="TreeGrafter"/>
</dbReference>
<dbReference type="InterPro" id="IPR040059">
    <property type="entry name" value="PUM3"/>
</dbReference>
<feature type="domain" description="PUM-HD" evidence="3">
    <location>
        <begin position="68"/>
        <end position="181"/>
    </location>
</feature>
<accession>A0A0D2KLZ3</accession>
<evidence type="ECO:0000313" key="5">
    <source>
        <dbReference type="Proteomes" id="UP000054498"/>
    </source>
</evidence>
<evidence type="ECO:0000313" key="4">
    <source>
        <dbReference type="EMBL" id="KIY96753.1"/>
    </source>
</evidence>
<dbReference type="InterPro" id="IPR033133">
    <property type="entry name" value="PUM-HD"/>
</dbReference>
<proteinExistence type="predicted"/>
<dbReference type="PROSITE" id="PS50303">
    <property type="entry name" value="PUM_HD"/>
    <property type="match status" value="1"/>
</dbReference>
<dbReference type="KEGG" id="mng:MNEG_11206"/>
<sequence>MAQDKPRGKKRPAQGQEPPAKKFAKGGGSDKPRSAPAKPAQPMSRKEQKEVSVAKKTKFRRNFATIQEAVQLWEKLRPKSTSQADKEQLVEQIVGMFRGKVLELANQHTASRVIQFCLKEGAPDARAAIAKEVRAHAFELARSKYGHYLVTKLINVAPKEDVPGEPCRGGVAAGTSLSARR</sequence>
<name>A0A0D2KLZ3_9CHLO</name>
<evidence type="ECO:0000256" key="2">
    <source>
        <dbReference type="SAM" id="MobiDB-lite"/>
    </source>
</evidence>
<dbReference type="GO" id="GO:0005730">
    <property type="term" value="C:nucleolus"/>
    <property type="evidence" value="ECO:0007669"/>
    <property type="project" value="TreeGrafter"/>
</dbReference>
<dbReference type="InterPro" id="IPR001313">
    <property type="entry name" value="Pumilio_RNA-bd_rpt"/>
</dbReference>
<evidence type="ECO:0000259" key="3">
    <source>
        <dbReference type="PROSITE" id="PS50303"/>
    </source>
</evidence>
<keyword evidence="5" id="KW-1185">Reference proteome</keyword>